<dbReference type="Pfam" id="PF01314">
    <property type="entry name" value="AFOR_C"/>
    <property type="match status" value="1"/>
</dbReference>
<keyword evidence="3" id="KW-0004">4Fe-4S</keyword>
<evidence type="ECO:0000256" key="3">
    <source>
        <dbReference type="ARBA" id="ARBA00022485"/>
    </source>
</evidence>
<organism evidence="10 11">
    <name type="scientific">Desulforamulus profundi</name>
    <dbReference type="NCBI Taxonomy" id="1383067"/>
    <lineage>
        <taxon>Bacteria</taxon>
        <taxon>Bacillati</taxon>
        <taxon>Bacillota</taxon>
        <taxon>Clostridia</taxon>
        <taxon>Eubacteriales</taxon>
        <taxon>Peptococcaceae</taxon>
        <taxon>Desulforamulus</taxon>
    </lineage>
</organism>
<dbReference type="EMBL" id="AWQQ01000067">
    <property type="protein sequence ID" value="PHJ37984.1"/>
    <property type="molecule type" value="Genomic_DNA"/>
</dbReference>
<dbReference type="InterPro" id="IPR051919">
    <property type="entry name" value="W-dependent_AOR"/>
</dbReference>
<comment type="cofactor">
    <cofactor evidence="1">
        <name>[4Fe-4S] cluster</name>
        <dbReference type="ChEBI" id="CHEBI:49883"/>
    </cofactor>
</comment>
<keyword evidence="6" id="KW-0408">Iron</keyword>
<comment type="cofactor">
    <cofactor evidence="8">
        <name>tungstopterin</name>
        <dbReference type="ChEBI" id="CHEBI:30402"/>
    </cofactor>
</comment>
<evidence type="ECO:0000256" key="5">
    <source>
        <dbReference type="ARBA" id="ARBA00023002"/>
    </source>
</evidence>
<dbReference type="SUPFAM" id="SSF56228">
    <property type="entry name" value="Aldehyde ferredoxin oxidoreductase, N-terminal domain"/>
    <property type="match status" value="1"/>
</dbReference>
<proteinExistence type="inferred from homology"/>
<dbReference type="Gene3D" id="1.10.569.10">
    <property type="entry name" value="Aldehyde Ferredoxin Oxidoreductase Protein, subunit A, domain 2"/>
    <property type="match status" value="1"/>
</dbReference>
<dbReference type="InterPro" id="IPR013985">
    <property type="entry name" value="Ald_Fedxn_OxRdtase_dom3"/>
</dbReference>
<dbReference type="GO" id="GO:0046872">
    <property type="term" value="F:metal ion binding"/>
    <property type="evidence" value="ECO:0007669"/>
    <property type="project" value="UniProtKB-KW"/>
</dbReference>
<dbReference type="RefSeq" id="WP_238473148.1">
    <property type="nucleotide sequence ID" value="NZ_AWQQ01000067.1"/>
</dbReference>
<dbReference type="InterPro" id="IPR013983">
    <property type="entry name" value="Ald_Fedxn_OxRdtase_N"/>
</dbReference>
<dbReference type="Proteomes" id="UP000222564">
    <property type="component" value="Unassembled WGS sequence"/>
</dbReference>
<feature type="domain" description="Aldehyde ferredoxin oxidoreductase N-terminal" evidence="9">
    <location>
        <begin position="4"/>
        <end position="206"/>
    </location>
</feature>
<evidence type="ECO:0000313" key="10">
    <source>
        <dbReference type="EMBL" id="PHJ37984.1"/>
    </source>
</evidence>
<sequence>MNGYGGNILRINLTTGEMNIQPLSEEMAREWIGQRGFIAKTLWEELKPGIDPRGPENKLVMSTGPLAGTLVPAGGKVSFGAKSPATGIYGESCMGGHIAAEMKYAGYDMIILEGACAKPCYLYIKDNQVEIRDASHLWGKGAIEAEKALKDELGEEFQICTIGPAGEKLVKYACISHDFGRQAGRTGMGTVMGSKNVKAIAICGSNSIPLADLAATVAKGKEMLKDCFAKENLDEWQDYGTAGVPVWANNIGAFPTKNFQSSYLEGNENLDGKVMRDKMVVTDKGCFGCPSPCGKYCYVKPYNVYTEGPEYETTALIGGNCVFTDIEQVGYLNYLCDELGLDTISAGNVIGFAMECYEKGILTKEQVGMELKFGDVESFKYLLEKIAAREGIGGILAEGVKYAAEQFGGDSIKYAIQVKGLEWSGYESRSAPSNMLAYMTCDLGAHHSRAWSVTHDIAVGRKVLEGKAQKVIDLQHIRPFFDLIGCCRLQWVEIGFELEHYPEVFRYITGFDYSQADLMKISEKVWNLTRAFAWREIEDFGRKYDYPPARFYEETVTSGPNAGDVLSKEALDFLLDDYYKLRGWDQNGLPTREKLEQMGLGFVVRELDPTAVNYLKC</sequence>
<evidence type="ECO:0000256" key="8">
    <source>
        <dbReference type="ARBA" id="ARBA00049934"/>
    </source>
</evidence>
<evidence type="ECO:0000256" key="6">
    <source>
        <dbReference type="ARBA" id="ARBA00023004"/>
    </source>
</evidence>
<protein>
    <submittedName>
        <fullName evidence="10">Aldehyde ferredoxin oxidoreductase</fullName>
    </submittedName>
</protein>
<comment type="caution">
    <text evidence="10">The sequence shown here is derived from an EMBL/GenBank/DDBJ whole genome shotgun (WGS) entry which is preliminary data.</text>
</comment>
<keyword evidence="7" id="KW-0411">Iron-sulfur</keyword>
<evidence type="ECO:0000256" key="4">
    <source>
        <dbReference type="ARBA" id="ARBA00022723"/>
    </source>
</evidence>
<dbReference type="AlphaFoldDB" id="A0A2C6MEE3"/>
<evidence type="ECO:0000256" key="2">
    <source>
        <dbReference type="ARBA" id="ARBA00011032"/>
    </source>
</evidence>
<dbReference type="InterPro" id="IPR001203">
    <property type="entry name" value="OxRdtase_Ald_Fedxn_C"/>
</dbReference>
<dbReference type="Gene3D" id="3.60.9.10">
    <property type="entry name" value="Aldehyde ferredoxin oxidoreductase, N-terminal domain"/>
    <property type="match status" value="1"/>
</dbReference>
<dbReference type="Pfam" id="PF02730">
    <property type="entry name" value="AFOR_N"/>
    <property type="match status" value="1"/>
</dbReference>
<dbReference type="InterPro" id="IPR036021">
    <property type="entry name" value="Tungsten_al_ferr_oxy-like_C"/>
</dbReference>
<dbReference type="SMART" id="SM00790">
    <property type="entry name" value="AFOR_N"/>
    <property type="match status" value="1"/>
</dbReference>
<dbReference type="InterPro" id="IPR036503">
    <property type="entry name" value="Ald_Fedxn_OxRdtase_N_sf"/>
</dbReference>
<accession>A0A2C6MEE3</accession>
<dbReference type="InterPro" id="IPR013984">
    <property type="entry name" value="Ald_Fedxn_OxRdtase_dom2"/>
</dbReference>
<reference evidence="10 11" key="1">
    <citation type="submission" date="2013-09" db="EMBL/GenBank/DDBJ databases">
        <title>Biodegradation of hydrocarbons in the deep terrestrial subsurface : characterization of a microbial consortium composed of two Desulfotomaculum species originating from a deep geological formation.</title>
        <authorList>
            <person name="Aullo T."/>
            <person name="Berlendis S."/>
            <person name="Lascourreges J.-F."/>
            <person name="Dessort D."/>
            <person name="Saint-Laurent S."/>
            <person name="Schraauwers B."/>
            <person name="Mas J."/>
            <person name="Magot M."/>
            <person name="Ranchou-Peyruse A."/>
        </authorList>
    </citation>
    <scope>NUCLEOTIDE SEQUENCE [LARGE SCALE GENOMIC DNA]</scope>
    <source>
        <strain evidence="10 11">Bs107</strain>
    </source>
</reference>
<evidence type="ECO:0000256" key="7">
    <source>
        <dbReference type="ARBA" id="ARBA00023014"/>
    </source>
</evidence>
<dbReference type="GO" id="GO:0051539">
    <property type="term" value="F:4 iron, 4 sulfur cluster binding"/>
    <property type="evidence" value="ECO:0007669"/>
    <property type="project" value="UniProtKB-KW"/>
</dbReference>
<dbReference type="GO" id="GO:0009055">
    <property type="term" value="F:electron transfer activity"/>
    <property type="evidence" value="ECO:0007669"/>
    <property type="project" value="InterPro"/>
</dbReference>
<dbReference type="SUPFAM" id="SSF48310">
    <property type="entry name" value="Aldehyde ferredoxin oxidoreductase, C-terminal domains"/>
    <property type="match status" value="1"/>
</dbReference>
<dbReference type="PANTHER" id="PTHR30038">
    <property type="entry name" value="ALDEHYDE FERREDOXIN OXIDOREDUCTASE"/>
    <property type="match status" value="1"/>
</dbReference>
<evidence type="ECO:0000259" key="9">
    <source>
        <dbReference type="SMART" id="SM00790"/>
    </source>
</evidence>
<keyword evidence="11" id="KW-1185">Reference proteome</keyword>
<dbReference type="PANTHER" id="PTHR30038:SF0">
    <property type="entry name" value="TUNGSTEN-CONTAINING ALDEHYDE FERREDOXIN OXIDOREDUCTASE"/>
    <property type="match status" value="1"/>
</dbReference>
<comment type="similarity">
    <text evidence="2">Belongs to the AOR/FOR family.</text>
</comment>
<dbReference type="GO" id="GO:0016625">
    <property type="term" value="F:oxidoreductase activity, acting on the aldehyde or oxo group of donors, iron-sulfur protein as acceptor"/>
    <property type="evidence" value="ECO:0007669"/>
    <property type="project" value="InterPro"/>
</dbReference>
<evidence type="ECO:0000256" key="1">
    <source>
        <dbReference type="ARBA" id="ARBA00001966"/>
    </source>
</evidence>
<dbReference type="Gene3D" id="1.10.599.10">
    <property type="entry name" value="Aldehyde Ferredoxin Oxidoreductase Protein, subunit A, domain 3"/>
    <property type="match status" value="1"/>
</dbReference>
<evidence type="ECO:0000313" key="11">
    <source>
        <dbReference type="Proteomes" id="UP000222564"/>
    </source>
</evidence>
<keyword evidence="4" id="KW-0479">Metal-binding</keyword>
<keyword evidence="5" id="KW-0560">Oxidoreductase</keyword>
<name>A0A2C6MEE3_9FIRM</name>
<gene>
    <name evidence="10" type="ORF">P378_12950</name>
</gene>